<reference evidence="3 4" key="1">
    <citation type="journal article" date="2018" name="PLoS Genet.">
        <title>Population sequencing reveals clonal diversity and ancestral inbreeding in the grapevine cultivar Chardonnay.</title>
        <authorList>
            <person name="Roach M.J."/>
            <person name="Johnson D.L."/>
            <person name="Bohlmann J."/>
            <person name="van Vuuren H.J."/>
            <person name="Jones S.J."/>
            <person name="Pretorius I.S."/>
            <person name="Schmidt S.A."/>
            <person name="Borneman A.R."/>
        </authorList>
    </citation>
    <scope>NUCLEOTIDE SEQUENCE [LARGE SCALE GENOMIC DNA]</scope>
    <source>
        <strain evidence="4">cv. Chardonnay</strain>
        <tissue evidence="3">Leaf</tissue>
    </source>
</reference>
<dbReference type="AlphaFoldDB" id="A0A438E8G2"/>
<dbReference type="EMBL" id="QGNW01001363">
    <property type="protein sequence ID" value="RVW44065.1"/>
    <property type="molecule type" value="Genomic_DNA"/>
</dbReference>
<dbReference type="Proteomes" id="UP000288805">
    <property type="component" value="Unassembled WGS sequence"/>
</dbReference>
<feature type="compositionally biased region" description="Polar residues" evidence="2">
    <location>
        <begin position="195"/>
        <end position="205"/>
    </location>
</feature>
<gene>
    <name evidence="3" type="ORF">CK203_074944</name>
</gene>
<feature type="compositionally biased region" description="Basic residues" evidence="2">
    <location>
        <begin position="329"/>
        <end position="355"/>
    </location>
</feature>
<evidence type="ECO:0000256" key="1">
    <source>
        <dbReference type="SAM" id="Coils"/>
    </source>
</evidence>
<feature type="region of interest" description="Disordered" evidence="2">
    <location>
        <begin position="191"/>
        <end position="259"/>
    </location>
</feature>
<accession>A0A438E8G2</accession>
<feature type="region of interest" description="Disordered" evidence="2">
    <location>
        <begin position="323"/>
        <end position="379"/>
    </location>
</feature>
<protein>
    <submittedName>
        <fullName evidence="3">Uncharacterized protein</fullName>
    </submittedName>
</protein>
<name>A0A438E8G2_VITVI</name>
<proteinExistence type="predicted"/>
<evidence type="ECO:0000313" key="3">
    <source>
        <dbReference type="EMBL" id="RVW44065.1"/>
    </source>
</evidence>
<comment type="caution">
    <text evidence="3">The sequence shown here is derived from an EMBL/GenBank/DDBJ whole genome shotgun (WGS) entry which is preliminary data.</text>
</comment>
<evidence type="ECO:0000256" key="2">
    <source>
        <dbReference type="SAM" id="MobiDB-lite"/>
    </source>
</evidence>
<keyword evidence="1" id="KW-0175">Coiled coil</keyword>
<feature type="coiled-coil region" evidence="1">
    <location>
        <begin position="438"/>
        <end position="472"/>
    </location>
</feature>
<organism evidence="3 4">
    <name type="scientific">Vitis vinifera</name>
    <name type="common">Grape</name>
    <dbReference type="NCBI Taxonomy" id="29760"/>
    <lineage>
        <taxon>Eukaryota</taxon>
        <taxon>Viridiplantae</taxon>
        <taxon>Streptophyta</taxon>
        <taxon>Embryophyta</taxon>
        <taxon>Tracheophyta</taxon>
        <taxon>Spermatophyta</taxon>
        <taxon>Magnoliopsida</taxon>
        <taxon>eudicotyledons</taxon>
        <taxon>Gunneridae</taxon>
        <taxon>Pentapetalae</taxon>
        <taxon>rosids</taxon>
        <taxon>Vitales</taxon>
        <taxon>Vitaceae</taxon>
        <taxon>Viteae</taxon>
        <taxon>Vitis</taxon>
    </lineage>
</organism>
<evidence type="ECO:0000313" key="4">
    <source>
        <dbReference type="Proteomes" id="UP000288805"/>
    </source>
</evidence>
<sequence>MATKKTVSSSGASEVRGKAIDKLDAKEFQERFCIPNNVIIELLNGRVLVPSEKAEEKTIIFSKEQFNAGLRFPLPALFKSSSTSPRFHPSSFIPNIVRHVRTPALPPTGGQSCQIRQREGRREHVVVPGYVGGALEHPARPFNPNYSLEVSGPELRSHLVDWVEKASFGCLSKLFEIDAKERQCKTLLTARNLRRSSGSPKNMSSILPRKMPKEKKNEGTLRKAPGQKRADSPPKKTPAKRRKLVKKWEGREGAHSSQGICSSPIIHEAERIWLRKLRLSTIRTPNPDADAAEAVCATPMEEAGAESQSQPSDDPDRLALVLVTGPPSKKPRSVRNLRSGTRRAASRAASKRLKSVAHPPTTLIRRGAPNPEQESSSLASSGGILLMMHLAPSASPFSYAELEEKLKQIPPGLPLVKPSAQMFEMVETAFATRRKDAEDQLRLRLAEAEASISTARRENEALRADLADAKVREESMDARLLESSR</sequence>